<evidence type="ECO:0000256" key="2">
    <source>
        <dbReference type="ARBA" id="ARBA00022679"/>
    </source>
</evidence>
<reference evidence="10 11" key="1">
    <citation type="journal article" date="2012" name="Genome Biol.">
        <title>Genome and low-iron response of an oceanic diatom adapted to chronic iron limitation.</title>
        <authorList>
            <person name="Lommer M."/>
            <person name="Specht M."/>
            <person name="Roy A.S."/>
            <person name="Kraemer L."/>
            <person name="Andreson R."/>
            <person name="Gutowska M.A."/>
            <person name="Wolf J."/>
            <person name="Bergner S.V."/>
            <person name="Schilhabel M.B."/>
            <person name="Klostermeier U.C."/>
            <person name="Beiko R.G."/>
            <person name="Rosenstiel P."/>
            <person name="Hippler M."/>
            <person name="Laroche J."/>
        </authorList>
    </citation>
    <scope>NUCLEOTIDE SEQUENCE [LARGE SCALE GENOMIC DNA]</scope>
    <source>
        <strain evidence="10 11">CCMP1005</strain>
    </source>
</reference>
<feature type="transmembrane region" description="Helical" evidence="9">
    <location>
        <begin position="41"/>
        <end position="60"/>
    </location>
</feature>
<dbReference type="PROSITE" id="PS51257">
    <property type="entry name" value="PROKAR_LIPOPROTEIN"/>
    <property type="match status" value="1"/>
</dbReference>
<keyword evidence="2" id="KW-0808">Transferase</keyword>
<evidence type="ECO:0000256" key="8">
    <source>
        <dbReference type="SAM" id="MobiDB-lite"/>
    </source>
</evidence>
<dbReference type="GO" id="GO:0006784">
    <property type="term" value="P:heme A biosynthetic process"/>
    <property type="evidence" value="ECO:0007669"/>
    <property type="project" value="TreeGrafter"/>
</dbReference>
<dbReference type="Proteomes" id="UP000266841">
    <property type="component" value="Unassembled WGS sequence"/>
</dbReference>
<evidence type="ECO:0000256" key="4">
    <source>
        <dbReference type="ARBA" id="ARBA00022989"/>
    </source>
</evidence>
<protein>
    <recommendedName>
        <fullName evidence="7">Heme O synthase</fullName>
    </recommendedName>
</protein>
<name>K0RBK3_THAOC</name>
<keyword evidence="4 9" id="KW-1133">Transmembrane helix</keyword>
<dbReference type="InterPro" id="IPR000537">
    <property type="entry name" value="UbiA_prenyltransferase"/>
</dbReference>
<feature type="transmembrane region" description="Helical" evidence="9">
    <location>
        <begin position="97"/>
        <end position="117"/>
    </location>
</feature>
<dbReference type="eggNOG" id="KOG1380">
    <property type="taxonomic scope" value="Eukaryota"/>
</dbReference>
<evidence type="ECO:0000256" key="7">
    <source>
        <dbReference type="ARBA" id="ARBA00030253"/>
    </source>
</evidence>
<feature type="transmembrane region" description="Helical" evidence="9">
    <location>
        <begin position="69"/>
        <end position="91"/>
    </location>
</feature>
<evidence type="ECO:0000313" key="10">
    <source>
        <dbReference type="EMBL" id="EJK43897.1"/>
    </source>
</evidence>
<keyword evidence="6 9" id="KW-0472">Membrane</keyword>
<dbReference type="GO" id="GO:0008495">
    <property type="term" value="F:protoheme IX farnesyltransferase activity"/>
    <property type="evidence" value="ECO:0007669"/>
    <property type="project" value="InterPro"/>
</dbReference>
<dbReference type="GO" id="GO:0005739">
    <property type="term" value="C:mitochondrion"/>
    <property type="evidence" value="ECO:0007669"/>
    <property type="project" value="TreeGrafter"/>
</dbReference>
<evidence type="ECO:0000313" key="11">
    <source>
        <dbReference type="Proteomes" id="UP000266841"/>
    </source>
</evidence>
<evidence type="ECO:0000256" key="9">
    <source>
        <dbReference type="SAM" id="Phobius"/>
    </source>
</evidence>
<proteinExistence type="predicted"/>
<organism evidence="10 11">
    <name type="scientific">Thalassiosira oceanica</name>
    <name type="common">Marine diatom</name>
    <dbReference type="NCBI Taxonomy" id="159749"/>
    <lineage>
        <taxon>Eukaryota</taxon>
        <taxon>Sar</taxon>
        <taxon>Stramenopiles</taxon>
        <taxon>Ochrophyta</taxon>
        <taxon>Bacillariophyta</taxon>
        <taxon>Coscinodiscophyceae</taxon>
        <taxon>Thalassiosirophycidae</taxon>
        <taxon>Thalassiosirales</taxon>
        <taxon>Thalassiosiraceae</taxon>
        <taxon>Thalassiosira</taxon>
    </lineage>
</organism>
<evidence type="ECO:0000256" key="1">
    <source>
        <dbReference type="ARBA" id="ARBA00004141"/>
    </source>
</evidence>
<comment type="subcellular location">
    <subcellularLocation>
        <location evidence="1">Membrane</location>
        <topology evidence="1">Multi-pass membrane protein</topology>
    </subcellularLocation>
</comment>
<dbReference type="OrthoDB" id="5211at2759"/>
<dbReference type="Gene3D" id="1.10.357.140">
    <property type="entry name" value="UbiA prenyltransferase"/>
    <property type="match status" value="1"/>
</dbReference>
<keyword evidence="5" id="KW-0350">Heme biosynthesis</keyword>
<keyword evidence="3 9" id="KW-0812">Transmembrane</keyword>
<evidence type="ECO:0000256" key="5">
    <source>
        <dbReference type="ARBA" id="ARBA00023133"/>
    </source>
</evidence>
<dbReference type="PANTHER" id="PTHR43448:SF2">
    <property type="entry name" value="PROTOHEME IX FARNESYLTRANSFERASE, MITOCHONDRIAL"/>
    <property type="match status" value="1"/>
</dbReference>
<dbReference type="InterPro" id="IPR006369">
    <property type="entry name" value="Protohaem_IX_farnesylTrfase"/>
</dbReference>
<comment type="caution">
    <text evidence="10">The sequence shown here is derived from an EMBL/GenBank/DDBJ whole genome shotgun (WGS) entry which is preliminary data.</text>
</comment>
<dbReference type="CDD" id="cd13957">
    <property type="entry name" value="PT_UbiA_Cox10"/>
    <property type="match status" value="1"/>
</dbReference>
<dbReference type="PANTHER" id="PTHR43448">
    <property type="entry name" value="PROTOHEME IX FARNESYLTRANSFERASE, MITOCHONDRIAL"/>
    <property type="match status" value="1"/>
</dbReference>
<dbReference type="EMBL" id="AGNL01050473">
    <property type="protein sequence ID" value="EJK43897.1"/>
    <property type="molecule type" value="Genomic_DNA"/>
</dbReference>
<accession>K0RBK3</accession>
<evidence type="ECO:0000256" key="3">
    <source>
        <dbReference type="ARBA" id="ARBA00022692"/>
    </source>
</evidence>
<dbReference type="Pfam" id="PF01040">
    <property type="entry name" value="UbiA"/>
    <property type="match status" value="1"/>
</dbReference>
<evidence type="ECO:0000256" key="6">
    <source>
        <dbReference type="ARBA" id="ARBA00023136"/>
    </source>
</evidence>
<dbReference type="InterPro" id="IPR044878">
    <property type="entry name" value="UbiA_sf"/>
</dbReference>
<gene>
    <name evidence="10" type="ORF">THAOC_37615</name>
</gene>
<sequence>MKRTAARPLVTGAVSPGAAVGLGCATGGSGALLLHLGTDPVTTSLGLANIGLYAGLYTYLKPRSEANTWVGAVVGAVPPVMGWTAAGGSALDAEALLLGSTLFLWQFPHFFALNWMYRADYKRGGFEMVGVNDSTGGADGGADQEVCSLPRRGALRQRRGRRDEPHVRHRRRAAPERVTDEDHVDGEATLLVRMQEVISAIRAKGRELCMHEALASGDVTVGSGKAKTALDGSKCPVSLGSDISTVQVGDETSDDDAIRDE</sequence>
<feature type="region of interest" description="Disordered" evidence="8">
    <location>
        <begin position="140"/>
        <end position="182"/>
    </location>
</feature>
<dbReference type="AlphaFoldDB" id="K0RBK3"/>
<keyword evidence="11" id="KW-1185">Reference proteome</keyword>
<dbReference type="GO" id="GO:0016020">
    <property type="term" value="C:membrane"/>
    <property type="evidence" value="ECO:0007669"/>
    <property type="project" value="UniProtKB-SubCell"/>
</dbReference>